<feature type="domain" description="GH16" evidence="3">
    <location>
        <begin position="18"/>
        <end position="278"/>
    </location>
</feature>
<dbReference type="GO" id="GO:0005975">
    <property type="term" value="P:carbohydrate metabolic process"/>
    <property type="evidence" value="ECO:0007669"/>
    <property type="project" value="InterPro"/>
</dbReference>
<proteinExistence type="inferred from homology"/>
<comment type="similarity">
    <text evidence="1">Belongs to the glycosyl hydrolase 16 family.</text>
</comment>
<feature type="chain" id="PRO_5017606214" evidence="2">
    <location>
        <begin position="22"/>
        <end position="691"/>
    </location>
</feature>
<dbReference type="EMBL" id="QREG01000006">
    <property type="protein sequence ID" value="REE00120.1"/>
    <property type="molecule type" value="Genomic_DNA"/>
</dbReference>
<accession>A0A3D9L595</accession>
<evidence type="ECO:0000313" key="4">
    <source>
        <dbReference type="EMBL" id="REE00120.1"/>
    </source>
</evidence>
<dbReference type="AlphaFoldDB" id="A0A3D9L595"/>
<keyword evidence="5" id="KW-1185">Reference proteome</keyword>
<comment type="caution">
    <text evidence="4">The sequence shown here is derived from an EMBL/GenBank/DDBJ whole genome shotgun (WGS) entry which is preliminary data.</text>
</comment>
<gene>
    <name evidence="4" type="ORF">C7460_10657</name>
</gene>
<evidence type="ECO:0000259" key="3">
    <source>
        <dbReference type="PROSITE" id="PS51762"/>
    </source>
</evidence>
<dbReference type="Proteomes" id="UP000256779">
    <property type="component" value="Unassembled WGS sequence"/>
</dbReference>
<evidence type="ECO:0000313" key="5">
    <source>
        <dbReference type="Proteomes" id="UP000256779"/>
    </source>
</evidence>
<dbReference type="Pfam" id="PF18962">
    <property type="entry name" value="Por_Secre_tail"/>
    <property type="match status" value="1"/>
</dbReference>
<dbReference type="RefSeq" id="WP_170147939.1">
    <property type="nucleotide sequence ID" value="NZ_QREG01000006.1"/>
</dbReference>
<dbReference type="InterPro" id="IPR026444">
    <property type="entry name" value="Secre_tail"/>
</dbReference>
<dbReference type="SUPFAM" id="SSF49899">
    <property type="entry name" value="Concanavalin A-like lectins/glucanases"/>
    <property type="match status" value="1"/>
</dbReference>
<name>A0A3D9L595_MARFU</name>
<evidence type="ECO:0000256" key="1">
    <source>
        <dbReference type="ARBA" id="ARBA00006865"/>
    </source>
</evidence>
<dbReference type="Pfam" id="PF00722">
    <property type="entry name" value="Glyco_hydro_16"/>
    <property type="match status" value="1"/>
</dbReference>
<dbReference type="GO" id="GO:0004553">
    <property type="term" value="F:hydrolase activity, hydrolyzing O-glycosyl compounds"/>
    <property type="evidence" value="ECO:0007669"/>
    <property type="project" value="InterPro"/>
</dbReference>
<evidence type="ECO:0000256" key="2">
    <source>
        <dbReference type="SAM" id="SignalP"/>
    </source>
</evidence>
<sequence>MKKPSYTLLLLLFLATTITFAQPTPPTGKKWEKIENMSDEFNGTSLDLSKWAKSDPQWAGRKPARFETSAISVGGGNLRITGDVLSNPGGGWTHQGGLVRSLAKATYGYYETRMKANKTFLSSTFWLFNKRNEHTGCDVRTTELDVTETIGWNTGGHTWIENNMKRMNSNTHSRGTTCSSTPVGQQGGHAELGEYAYQNYHTYGVWWKSKNELLFYLDGQYKYTITPPADFDLGMYLRMVVESYDWNPPKNGDDGMNGSWSQRTTYYDWTRSWRLVDDTSSGNNTVSCASLPSSVASSTSITVSVPYEASQNRDVVVEFWDTGWLGQGSTTVSAGSGTAQVTIPLNSAPPAGSNYLFKTSIRPVGADWTQNIDACQKNNVTVTTSGPESVSCSSLPTSVASQTSYTVSVPYVAHQSRDVVVEFWDSGWIAEGKTTVSAGSGNASVTINLPAAPAAGNNYLWKSSIRPVGTDWTQNIDACNQNNVTVTGGSCDVPYSTSDLTINNQTINWSSGIIDISCASSVDISMVAAGVGPMENADYLNIYYKLNGGSQVAILENTNTYSSNTLTVNGLSGNTLELIINGYTSYSDETYTVSDISVNNASGARQGLAPDPESLISIYPNPLTSGSVTISIPDQNVSAIRIFNVMGQTVYSAEQVKGQHRIPRSKFAAKGIYLVEIATAQKTMQRKLYIR</sequence>
<feature type="signal peptide" evidence="2">
    <location>
        <begin position="1"/>
        <end position="21"/>
    </location>
</feature>
<protein>
    <submittedName>
        <fullName evidence="4">Putative secreted protein (Por secretion system target)</fullName>
    </submittedName>
</protein>
<keyword evidence="2" id="KW-0732">Signal</keyword>
<reference evidence="4 5" key="1">
    <citation type="submission" date="2018-07" db="EMBL/GenBank/DDBJ databases">
        <title>Genomic Encyclopedia of Type Strains, Phase IV (KMG-IV): sequencing the most valuable type-strain genomes for metagenomic binning, comparative biology and taxonomic classification.</title>
        <authorList>
            <person name="Goeker M."/>
        </authorList>
    </citation>
    <scope>NUCLEOTIDE SEQUENCE [LARGE SCALE GENOMIC DNA]</scope>
    <source>
        <strain evidence="4 5">DSM 4134</strain>
    </source>
</reference>
<dbReference type="NCBIfam" id="TIGR04183">
    <property type="entry name" value="Por_Secre_tail"/>
    <property type="match status" value="1"/>
</dbReference>
<dbReference type="Gene3D" id="2.60.120.200">
    <property type="match status" value="1"/>
</dbReference>
<dbReference type="InterPro" id="IPR013320">
    <property type="entry name" value="ConA-like_dom_sf"/>
</dbReference>
<organism evidence="4 5">
    <name type="scientific">Marinoscillum furvescens DSM 4134</name>
    <dbReference type="NCBI Taxonomy" id="1122208"/>
    <lineage>
        <taxon>Bacteria</taxon>
        <taxon>Pseudomonadati</taxon>
        <taxon>Bacteroidota</taxon>
        <taxon>Cytophagia</taxon>
        <taxon>Cytophagales</taxon>
        <taxon>Reichenbachiellaceae</taxon>
        <taxon>Marinoscillum</taxon>
    </lineage>
</organism>
<dbReference type="PROSITE" id="PS51762">
    <property type="entry name" value="GH16_2"/>
    <property type="match status" value="1"/>
</dbReference>
<dbReference type="InterPro" id="IPR000757">
    <property type="entry name" value="Beta-glucanase-like"/>
</dbReference>